<dbReference type="EMBL" id="BORC01000001">
    <property type="protein sequence ID" value="GIN61129.1"/>
    <property type="molecule type" value="Genomic_DNA"/>
</dbReference>
<keyword evidence="3" id="KW-0645">Protease</keyword>
<dbReference type="Pfam" id="PF02113">
    <property type="entry name" value="Peptidase_S13"/>
    <property type="match status" value="1"/>
</dbReference>
<dbReference type="Gene3D" id="3.40.710.10">
    <property type="entry name" value="DD-peptidase/beta-lactamase superfamily"/>
    <property type="match status" value="1"/>
</dbReference>
<comment type="caution">
    <text evidence="3">The sequence shown here is derived from an EMBL/GenBank/DDBJ whole genome shotgun (WGS) entry which is preliminary data.</text>
</comment>
<evidence type="ECO:0000313" key="3">
    <source>
        <dbReference type="EMBL" id="GIN61129.1"/>
    </source>
</evidence>
<accession>A0A920BSU9</accession>
<dbReference type="GO" id="GO:0006508">
    <property type="term" value="P:proteolysis"/>
    <property type="evidence" value="ECO:0007669"/>
    <property type="project" value="InterPro"/>
</dbReference>
<evidence type="ECO:0000313" key="4">
    <source>
        <dbReference type="Proteomes" id="UP000682111"/>
    </source>
</evidence>
<dbReference type="SUPFAM" id="SSF56601">
    <property type="entry name" value="beta-lactamase/transpeptidase-like"/>
    <property type="match status" value="1"/>
</dbReference>
<gene>
    <name evidence="3" type="primary">dacC</name>
    <name evidence="3" type="ORF">J27TS8_11220</name>
</gene>
<dbReference type="PANTHER" id="PTHR30023:SF0">
    <property type="entry name" value="PENICILLIN-SENSITIVE CARBOXYPEPTIDASE A"/>
    <property type="match status" value="1"/>
</dbReference>
<dbReference type="InterPro" id="IPR012338">
    <property type="entry name" value="Beta-lactam/transpept-like"/>
</dbReference>
<reference evidence="3" key="1">
    <citation type="submission" date="2021-03" db="EMBL/GenBank/DDBJ databases">
        <title>Antimicrobial resistance genes in bacteria isolated from Japanese honey, and their potential for conferring macrolide and lincosamide resistance in the American foulbrood pathogen Paenibacillus larvae.</title>
        <authorList>
            <person name="Okamoto M."/>
            <person name="Kumagai M."/>
            <person name="Kanamori H."/>
            <person name="Takamatsu D."/>
        </authorList>
    </citation>
    <scope>NUCLEOTIDE SEQUENCE</scope>
    <source>
        <strain evidence="3">J27TS8</strain>
    </source>
</reference>
<proteinExistence type="inferred from homology"/>
<dbReference type="Gene3D" id="3.50.80.20">
    <property type="entry name" value="D-Ala-D-Ala carboxypeptidase C, peptidase S13"/>
    <property type="match status" value="1"/>
</dbReference>
<dbReference type="GO" id="GO:0000270">
    <property type="term" value="P:peptidoglycan metabolic process"/>
    <property type="evidence" value="ECO:0007669"/>
    <property type="project" value="TreeGrafter"/>
</dbReference>
<dbReference type="PRINTS" id="PR00922">
    <property type="entry name" value="DADACBPTASE3"/>
</dbReference>
<protein>
    <submittedName>
        <fullName evidence="3">D-alanyl-D-alanine carboxypeptidase DacC</fullName>
    </submittedName>
</protein>
<keyword evidence="2" id="KW-0378">Hydrolase</keyword>
<dbReference type="PANTHER" id="PTHR30023">
    <property type="entry name" value="D-ALANYL-D-ALANINE CARBOXYPEPTIDASE"/>
    <property type="match status" value="1"/>
</dbReference>
<keyword evidence="4" id="KW-1185">Reference proteome</keyword>
<sequence>MGISVRSGSTGEVKYQFNGDTRLKPASNMKLITAAVALSVLGEKHRFKTEVRTDGVLIGNTLKGDVYLIGKGDPTLRKENFQELARQLKEKGIKKIDGSLFGDDSWYDDIRLSQDMIWTDEERYYGAQVSALTTSTDTDYDTGALIVEASPGKNIGDQAKISLIPKTQYVNIVNQLLTVSPESKAEFRIKRKHGSNTIVLEGMLPIASPTKRECIAVWEPTGYALDLFQQALAAEGISLTGNVERGRYTSGNLVASHQSIPLSQLLVTFMKLSNNVHAEVLLKEMGKQRKGQGSWKGGLRVINEELEKFGVNTDTLVIRDGSGISHINLVTANEFTKLLFNIQKERWFSSYYESLPIAGKKSKIVGGTLRDRMAGMQVHAKTGTLTTVTAISGYVKSASGELLVFSILMNNLLDERKGKQVEDRLLEVIANQ</sequence>
<dbReference type="AlphaFoldDB" id="A0A920BSU9"/>
<evidence type="ECO:0000256" key="2">
    <source>
        <dbReference type="ARBA" id="ARBA00022801"/>
    </source>
</evidence>
<evidence type="ECO:0000256" key="1">
    <source>
        <dbReference type="ARBA" id="ARBA00006096"/>
    </source>
</evidence>
<dbReference type="Proteomes" id="UP000682111">
    <property type="component" value="Unassembled WGS sequence"/>
</dbReference>
<keyword evidence="3" id="KW-0121">Carboxypeptidase</keyword>
<comment type="similarity">
    <text evidence="1">Belongs to the peptidase S13 family.</text>
</comment>
<organism evidence="3 4">
    <name type="scientific">Robertmurraya siralis</name>
    <dbReference type="NCBI Taxonomy" id="77777"/>
    <lineage>
        <taxon>Bacteria</taxon>
        <taxon>Bacillati</taxon>
        <taxon>Bacillota</taxon>
        <taxon>Bacilli</taxon>
        <taxon>Bacillales</taxon>
        <taxon>Bacillaceae</taxon>
        <taxon>Robertmurraya</taxon>
    </lineage>
</organism>
<name>A0A920BSU9_9BACI</name>
<dbReference type="NCBIfam" id="TIGR00666">
    <property type="entry name" value="PBP4"/>
    <property type="match status" value="1"/>
</dbReference>
<dbReference type="GO" id="GO:0004185">
    <property type="term" value="F:serine-type carboxypeptidase activity"/>
    <property type="evidence" value="ECO:0007669"/>
    <property type="project" value="InterPro"/>
</dbReference>
<dbReference type="InterPro" id="IPR000667">
    <property type="entry name" value="Peptidase_S13"/>
</dbReference>